<dbReference type="AlphaFoldDB" id="A0A517ZAK8"/>
<evidence type="ECO:0000256" key="2">
    <source>
        <dbReference type="ARBA" id="ARBA00022803"/>
    </source>
</evidence>
<dbReference type="SMART" id="SM00028">
    <property type="entry name" value="TPR"/>
    <property type="match status" value="2"/>
</dbReference>
<dbReference type="InterPro" id="IPR019734">
    <property type="entry name" value="TPR_rpt"/>
</dbReference>
<reference evidence="4 5" key="1">
    <citation type="submission" date="2019-02" db="EMBL/GenBank/DDBJ databases">
        <title>Deep-cultivation of Planctomycetes and their phenomic and genomic characterization uncovers novel biology.</title>
        <authorList>
            <person name="Wiegand S."/>
            <person name="Jogler M."/>
            <person name="Boedeker C."/>
            <person name="Pinto D."/>
            <person name="Vollmers J."/>
            <person name="Rivas-Marin E."/>
            <person name="Kohn T."/>
            <person name="Peeters S.H."/>
            <person name="Heuer A."/>
            <person name="Rast P."/>
            <person name="Oberbeckmann S."/>
            <person name="Bunk B."/>
            <person name="Jeske O."/>
            <person name="Meyerdierks A."/>
            <person name="Storesund J.E."/>
            <person name="Kallscheuer N."/>
            <person name="Luecker S."/>
            <person name="Lage O.M."/>
            <person name="Pohl T."/>
            <person name="Merkel B.J."/>
            <person name="Hornburger P."/>
            <person name="Mueller R.-W."/>
            <person name="Bruemmer F."/>
            <person name="Labrenz M."/>
            <person name="Spormann A.M."/>
            <person name="Op den Camp H."/>
            <person name="Overmann J."/>
            <person name="Amann R."/>
            <person name="Jetten M.S.M."/>
            <person name="Mascher T."/>
            <person name="Medema M.H."/>
            <person name="Devos D.P."/>
            <person name="Kaster A.-K."/>
            <person name="Ovreas L."/>
            <person name="Rohde M."/>
            <person name="Galperin M.Y."/>
            <person name="Jogler C."/>
        </authorList>
    </citation>
    <scope>NUCLEOTIDE SEQUENCE [LARGE SCALE GENOMIC DNA]</scope>
    <source>
        <strain evidence="4 5">Mal4</strain>
    </source>
</reference>
<keyword evidence="3" id="KW-0472">Membrane</keyword>
<sequence length="369" mass="41673">MEQIISRFADVQLIQLAAVLPLCWMLTRSVIGRWQIPLGGLALLLSALAWWEHAIWHDHQSQVSLWPTVLHQMLVILPLAAGSLLWGHRLARFISPKLRSANRFSPLAWSLAVAVALVPPAVYRVSRIQAAAAHLQELQSQSRVGETVELGQSLLEMAPAMEYRNESFRDVLSRWERRQQQFIDELPRIADRLQQARLLAMLGLRHEALMLLDIEASPEHRSVEACLLAGTIYEHEHDWSQSLYWYERARAKLNLEDAASLPALASACRGIAWCHRKQGRFREAEAAYLQMLELRPDAESHWLLARFYEDAQAGQRAAHHLDAAIAAGGPKYAALAREMRSQLQSRSFGCLQVWRTQGVGVGVATRGSR</sequence>
<keyword evidence="3" id="KW-1133">Transmembrane helix</keyword>
<dbReference type="RefSeq" id="WP_145370712.1">
    <property type="nucleotide sequence ID" value="NZ_CP036275.1"/>
</dbReference>
<keyword evidence="1" id="KW-0677">Repeat</keyword>
<evidence type="ECO:0000313" key="5">
    <source>
        <dbReference type="Proteomes" id="UP000320496"/>
    </source>
</evidence>
<keyword evidence="3" id="KW-0812">Transmembrane</keyword>
<dbReference type="KEGG" id="mri:Mal4_38800"/>
<dbReference type="SUPFAM" id="SSF48452">
    <property type="entry name" value="TPR-like"/>
    <property type="match status" value="1"/>
</dbReference>
<dbReference type="InterPro" id="IPR013105">
    <property type="entry name" value="TPR_2"/>
</dbReference>
<dbReference type="EMBL" id="CP036275">
    <property type="protein sequence ID" value="QDU39535.1"/>
    <property type="molecule type" value="Genomic_DNA"/>
</dbReference>
<dbReference type="Pfam" id="PF07719">
    <property type="entry name" value="TPR_2"/>
    <property type="match status" value="1"/>
</dbReference>
<feature type="transmembrane region" description="Helical" evidence="3">
    <location>
        <begin position="38"/>
        <end position="56"/>
    </location>
</feature>
<evidence type="ECO:0000313" key="4">
    <source>
        <dbReference type="EMBL" id="QDU39535.1"/>
    </source>
</evidence>
<keyword evidence="2" id="KW-0802">TPR repeat</keyword>
<gene>
    <name evidence="4" type="ORF">Mal4_38800</name>
</gene>
<dbReference type="Gene3D" id="1.25.40.10">
    <property type="entry name" value="Tetratricopeptide repeat domain"/>
    <property type="match status" value="1"/>
</dbReference>
<name>A0A517ZAK8_9PLAN</name>
<dbReference type="Proteomes" id="UP000320496">
    <property type="component" value="Chromosome"/>
</dbReference>
<evidence type="ECO:0000256" key="1">
    <source>
        <dbReference type="ARBA" id="ARBA00022737"/>
    </source>
</evidence>
<dbReference type="InterPro" id="IPR011990">
    <property type="entry name" value="TPR-like_helical_dom_sf"/>
</dbReference>
<evidence type="ECO:0000256" key="3">
    <source>
        <dbReference type="SAM" id="Phobius"/>
    </source>
</evidence>
<dbReference type="OrthoDB" id="215446at2"/>
<protein>
    <submittedName>
        <fullName evidence="4">Tetratricopeptide repeat protein</fullName>
    </submittedName>
</protein>
<keyword evidence="5" id="KW-1185">Reference proteome</keyword>
<accession>A0A517ZAK8</accession>
<feature type="transmembrane region" description="Helical" evidence="3">
    <location>
        <begin position="107"/>
        <end position="126"/>
    </location>
</feature>
<feature type="transmembrane region" description="Helical" evidence="3">
    <location>
        <begin position="68"/>
        <end position="86"/>
    </location>
</feature>
<proteinExistence type="predicted"/>
<organism evidence="4 5">
    <name type="scientific">Maioricimonas rarisocia</name>
    <dbReference type="NCBI Taxonomy" id="2528026"/>
    <lineage>
        <taxon>Bacteria</taxon>
        <taxon>Pseudomonadati</taxon>
        <taxon>Planctomycetota</taxon>
        <taxon>Planctomycetia</taxon>
        <taxon>Planctomycetales</taxon>
        <taxon>Planctomycetaceae</taxon>
        <taxon>Maioricimonas</taxon>
    </lineage>
</organism>